<evidence type="ECO:0000313" key="2">
    <source>
        <dbReference type="EMBL" id="KAK3221564.1"/>
    </source>
</evidence>
<evidence type="ECO:0000259" key="1">
    <source>
        <dbReference type="Pfam" id="PF13456"/>
    </source>
</evidence>
<protein>
    <recommendedName>
        <fullName evidence="1">RNase H type-1 domain-containing protein</fullName>
    </recommendedName>
</protein>
<dbReference type="InterPro" id="IPR052929">
    <property type="entry name" value="RNase_H-like_EbsB-rel"/>
</dbReference>
<evidence type="ECO:0000313" key="3">
    <source>
        <dbReference type="Proteomes" id="UP001281410"/>
    </source>
</evidence>
<dbReference type="Gene3D" id="3.30.420.10">
    <property type="entry name" value="Ribonuclease H-like superfamily/Ribonuclease H"/>
    <property type="match status" value="1"/>
</dbReference>
<dbReference type="Proteomes" id="UP001281410">
    <property type="component" value="Unassembled WGS sequence"/>
</dbReference>
<sequence length="190" mass="20315">MMEVSLALEYPSKGKGWVAGLLREFQNTQGTISGSGLTKAMGIAKGWLPPPASCVKLNTDAVVKPGSNHIGIGAVIHNSDWRVLVASSQCLDVSFSVETGELLALIEGLLLAKRHDFLGCWVELDAVNAVLASNSSNGVVGFVFDDIVTLCTKVQVSKCQAIPRSGNNLAHNLASEGFSSKRDWWWQDAC</sequence>
<dbReference type="InterPro" id="IPR036397">
    <property type="entry name" value="RNaseH_sf"/>
</dbReference>
<dbReference type="SUPFAM" id="SSF53098">
    <property type="entry name" value="Ribonuclease H-like"/>
    <property type="match status" value="1"/>
</dbReference>
<dbReference type="GO" id="GO:0003676">
    <property type="term" value="F:nucleic acid binding"/>
    <property type="evidence" value="ECO:0007669"/>
    <property type="project" value="InterPro"/>
</dbReference>
<comment type="caution">
    <text evidence="2">The sequence shown here is derived from an EMBL/GenBank/DDBJ whole genome shotgun (WGS) entry which is preliminary data.</text>
</comment>
<dbReference type="InterPro" id="IPR002156">
    <property type="entry name" value="RNaseH_domain"/>
</dbReference>
<dbReference type="GO" id="GO:0004523">
    <property type="term" value="F:RNA-DNA hybrid ribonuclease activity"/>
    <property type="evidence" value="ECO:0007669"/>
    <property type="project" value="InterPro"/>
</dbReference>
<dbReference type="Pfam" id="PF13456">
    <property type="entry name" value="RVT_3"/>
    <property type="match status" value="1"/>
</dbReference>
<keyword evidence="3" id="KW-1185">Reference proteome</keyword>
<name>A0AAE0AQ40_9ROSI</name>
<dbReference type="InterPro" id="IPR012337">
    <property type="entry name" value="RNaseH-like_sf"/>
</dbReference>
<dbReference type="EMBL" id="JANJYJ010000003">
    <property type="protein sequence ID" value="KAK3221564.1"/>
    <property type="molecule type" value="Genomic_DNA"/>
</dbReference>
<dbReference type="AlphaFoldDB" id="A0AAE0AQ40"/>
<accession>A0AAE0AQ40</accession>
<dbReference type="PANTHER" id="PTHR47074:SF75">
    <property type="entry name" value="RNASE H TYPE-1 DOMAIN-CONTAINING PROTEIN"/>
    <property type="match status" value="1"/>
</dbReference>
<proteinExistence type="predicted"/>
<feature type="domain" description="RNase H type-1" evidence="1">
    <location>
        <begin position="58"/>
        <end position="176"/>
    </location>
</feature>
<organism evidence="2 3">
    <name type="scientific">Dipteronia sinensis</name>
    <dbReference type="NCBI Taxonomy" id="43782"/>
    <lineage>
        <taxon>Eukaryota</taxon>
        <taxon>Viridiplantae</taxon>
        <taxon>Streptophyta</taxon>
        <taxon>Embryophyta</taxon>
        <taxon>Tracheophyta</taxon>
        <taxon>Spermatophyta</taxon>
        <taxon>Magnoliopsida</taxon>
        <taxon>eudicotyledons</taxon>
        <taxon>Gunneridae</taxon>
        <taxon>Pentapetalae</taxon>
        <taxon>rosids</taxon>
        <taxon>malvids</taxon>
        <taxon>Sapindales</taxon>
        <taxon>Sapindaceae</taxon>
        <taxon>Hippocastanoideae</taxon>
        <taxon>Acereae</taxon>
        <taxon>Dipteronia</taxon>
    </lineage>
</organism>
<gene>
    <name evidence="2" type="ORF">Dsin_008589</name>
</gene>
<dbReference type="PANTHER" id="PTHR47074">
    <property type="entry name" value="BNAC02G40300D PROTEIN"/>
    <property type="match status" value="1"/>
</dbReference>
<reference evidence="2" key="1">
    <citation type="journal article" date="2023" name="Plant J.">
        <title>Genome sequences and population genomics provide insights into the demographic history, inbreeding, and mutation load of two 'living fossil' tree species of Dipteronia.</title>
        <authorList>
            <person name="Feng Y."/>
            <person name="Comes H.P."/>
            <person name="Chen J."/>
            <person name="Zhu S."/>
            <person name="Lu R."/>
            <person name="Zhang X."/>
            <person name="Li P."/>
            <person name="Qiu J."/>
            <person name="Olsen K.M."/>
            <person name="Qiu Y."/>
        </authorList>
    </citation>
    <scope>NUCLEOTIDE SEQUENCE</scope>
    <source>
        <strain evidence="2">NBL</strain>
    </source>
</reference>